<comment type="similarity">
    <text evidence="2">Belongs to the CDP-glycerol glycerophosphotransferase family.</text>
</comment>
<dbReference type="Gene3D" id="3.40.50.2000">
    <property type="entry name" value="Glycogen Phosphorylase B"/>
    <property type="match status" value="2"/>
</dbReference>
<evidence type="ECO:0000256" key="3">
    <source>
        <dbReference type="ARBA" id="ARBA00022475"/>
    </source>
</evidence>
<organism evidence="9 10">
    <name type="scientific">Lactiplantibacillus brownii</name>
    <dbReference type="NCBI Taxonomy" id="3069269"/>
    <lineage>
        <taxon>Bacteria</taxon>
        <taxon>Bacillati</taxon>
        <taxon>Bacillota</taxon>
        <taxon>Bacilli</taxon>
        <taxon>Lactobacillales</taxon>
        <taxon>Lactobacillaceae</taxon>
        <taxon>Lactiplantibacillus</taxon>
    </lineage>
</organism>
<dbReference type="Proteomes" id="UP001227831">
    <property type="component" value="Unassembled WGS sequence"/>
</dbReference>
<comment type="caution">
    <text evidence="9">The sequence shown here is derived from an EMBL/GenBank/DDBJ whole genome shotgun (WGS) entry which is preliminary data.</text>
</comment>
<feature type="domain" description="Glycosyl transferase family 1" evidence="7">
    <location>
        <begin position="733"/>
        <end position="866"/>
    </location>
</feature>
<keyword evidence="4" id="KW-0808">Transferase</keyword>
<dbReference type="Gene3D" id="3.40.50.11820">
    <property type="match status" value="1"/>
</dbReference>
<dbReference type="InterPro" id="IPR051612">
    <property type="entry name" value="Teichoic_Acid_Biosynth"/>
</dbReference>
<evidence type="ECO:0000259" key="7">
    <source>
        <dbReference type="Pfam" id="PF00534"/>
    </source>
</evidence>
<evidence type="ECO:0000256" key="5">
    <source>
        <dbReference type="ARBA" id="ARBA00022944"/>
    </source>
</evidence>
<dbReference type="Pfam" id="PF04464">
    <property type="entry name" value="Glyphos_transf"/>
    <property type="match status" value="1"/>
</dbReference>
<sequence length="900" mass="102459">MSLIERVTRVMTQRRLEQYKYTYLKYYKKHRKYQNTVLVESTHGDGFYGHMFYVVKEIRASYAEMKVYVAVNPEKLTEVKAILQRENIEGVQLVPYLSNQYGELLACAEYLFNDTSFYDFFIKQDFQKYFNIWHGTPLKCLGKDDGDVAGMGNVQKNFYAADALVVSNDYTRDKMIQSFNLDRVMRGDVLVSPSPRNSILGDQAAWTSIRKQYQLENKEALVYMPTWRGDVVNVNSDVSSVVKLLTALDTALADDQVLFVKLHPFQAKLAKLDFSQYQHIVAFPTDVESYMFLAGTDALITDYSSIMYDYMNTRKPVALYVYDKKNYYASRGCYEDIDDYPFTQAHNVQALCDWVSSHHKAIDYSDDFANRYVGADSETGTKELVAYLFTHYGNGEAVTTSNISALCPYNGKETVAIYSGPLWNNGITTALLNTLNNVDVDARNYVVFFQKSSVNVKFTHVLFNLPKGVTFYPVPGGVLGDTFERFAVRRYIRSEHFKLAPFSTATEKVYRREYRRILGGLDPDYLIHYTGFERGYSEMIASLRSERVKTAIFVHTDMFEERKLRGKGLNWKMTARAYKYADKVVLVSEELRQDFVAGFPDTANKITIVDNFLGSETVQQAAEESGLTAIIEGPVTYSNNSRAEEAVINSLGGNHVNFAMPAANDFVGKVLLTRYAQRHQFKHVEQALPAIQAAINTKMANYVQLKAPIDFSTNDLYAMYGVSKLRLLDDLLNKQIKVFINVGRMAEQKGHDRLINSFVEVHKQYPNTRLVIVAPHGDLRRETIQWIRDSGCSGSIYLLGSMDNPYSLMKMADAFVFTSRFEGLGLVVFEALALDMDVITVNLPETVAMLEPGNAMIAENDDAAITKTWLAYMQHGFERKPFNFAIHNDSSVAQFEQIFK</sequence>
<proteinExistence type="inferred from homology"/>
<dbReference type="EMBL" id="JAVCWF010000001">
    <property type="protein sequence ID" value="MDQ7936082.1"/>
    <property type="molecule type" value="Genomic_DNA"/>
</dbReference>
<keyword evidence="5" id="KW-0777">Teichoic acid biosynthesis</keyword>
<dbReference type="RefSeq" id="WP_308701930.1">
    <property type="nucleotide sequence ID" value="NZ_AP027463.1"/>
</dbReference>
<dbReference type="InterPro" id="IPR007554">
    <property type="entry name" value="Glycerophosphate_synth"/>
</dbReference>
<dbReference type="PANTHER" id="PTHR37316:SF3">
    <property type="entry name" value="TEICHOIC ACID GLYCEROL-PHOSPHATE TRANSFERASE"/>
    <property type="match status" value="1"/>
</dbReference>
<comment type="subcellular location">
    <subcellularLocation>
        <location evidence="1">Cell membrane</location>
        <topology evidence="1">Peripheral membrane protein</topology>
    </subcellularLocation>
</comment>
<evidence type="ECO:0000259" key="8">
    <source>
        <dbReference type="Pfam" id="PF13439"/>
    </source>
</evidence>
<dbReference type="InterPro" id="IPR028098">
    <property type="entry name" value="Glyco_trans_4-like_N"/>
</dbReference>
<protein>
    <submittedName>
        <fullName evidence="9">CDP-glycerol glycerophosphotransferase family protein</fullName>
    </submittedName>
</protein>
<evidence type="ECO:0000313" key="9">
    <source>
        <dbReference type="EMBL" id="MDQ7936082.1"/>
    </source>
</evidence>
<dbReference type="Gene3D" id="3.40.50.12580">
    <property type="match status" value="1"/>
</dbReference>
<evidence type="ECO:0000256" key="2">
    <source>
        <dbReference type="ARBA" id="ARBA00010488"/>
    </source>
</evidence>
<evidence type="ECO:0000256" key="6">
    <source>
        <dbReference type="ARBA" id="ARBA00023136"/>
    </source>
</evidence>
<dbReference type="SUPFAM" id="SSF53756">
    <property type="entry name" value="UDP-Glycosyltransferase/glycogen phosphorylase"/>
    <property type="match status" value="2"/>
</dbReference>
<keyword evidence="10" id="KW-1185">Reference proteome</keyword>
<gene>
    <name evidence="9" type="ORF">RA086_00270</name>
</gene>
<keyword evidence="3" id="KW-1003">Cell membrane</keyword>
<feature type="domain" description="Glycosyltransferase subfamily 4-like N-terminal" evidence="8">
    <location>
        <begin position="510"/>
        <end position="611"/>
    </location>
</feature>
<name>A0ABU1A6K5_9LACO</name>
<dbReference type="InterPro" id="IPR001296">
    <property type="entry name" value="Glyco_trans_1"/>
</dbReference>
<evidence type="ECO:0000256" key="1">
    <source>
        <dbReference type="ARBA" id="ARBA00004202"/>
    </source>
</evidence>
<evidence type="ECO:0000313" key="10">
    <source>
        <dbReference type="Proteomes" id="UP001227831"/>
    </source>
</evidence>
<dbReference type="InterPro" id="IPR043149">
    <property type="entry name" value="TagF_N"/>
</dbReference>
<dbReference type="Pfam" id="PF00534">
    <property type="entry name" value="Glycos_transf_1"/>
    <property type="match status" value="1"/>
</dbReference>
<accession>A0ABU1A6K5</accession>
<dbReference type="InterPro" id="IPR043148">
    <property type="entry name" value="TagF_C"/>
</dbReference>
<reference evidence="9 10" key="1">
    <citation type="journal article" date="2023" name="Int. J. Syst. Evol. Microbiol.">
        <title>Lactiplantibacillus brownii sp. nov., a novel psychrotolerant species isolated from sauerkraut.</title>
        <authorList>
            <person name="Heng Y.C."/>
            <person name="Silvaraju S."/>
            <person name="Lee J.K.Y."/>
            <person name="Kittelmann S."/>
        </authorList>
    </citation>
    <scope>NUCLEOTIDE SEQUENCE [LARGE SCALE GENOMIC DNA]</scope>
    <source>
        <strain evidence="9 10">WILCCON 0030</strain>
    </source>
</reference>
<evidence type="ECO:0000256" key="4">
    <source>
        <dbReference type="ARBA" id="ARBA00022679"/>
    </source>
</evidence>
<dbReference type="Pfam" id="PF13439">
    <property type="entry name" value="Glyco_transf_4"/>
    <property type="match status" value="1"/>
</dbReference>
<dbReference type="PANTHER" id="PTHR37316">
    <property type="entry name" value="TEICHOIC ACID GLYCEROL-PHOSPHATE PRIMASE"/>
    <property type="match status" value="1"/>
</dbReference>
<keyword evidence="6" id="KW-0472">Membrane</keyword>